<feature type="region of interest" description="Disordered" evidence="1">
    <location>
        <begin position="109"/>
        <end position="133"/>
    </location>
</feature>
<evidence type="ECO:0000256" key="1">
    <source>
        <dbReference type="SAM" id="MobiDB-lite"/>
    </source>
</evidence>
<dbReference type="SUPFAM" id="SSF53474">
    <property type="entry name" value="alpha/beta-Hydrolases"/>
    <property type="match status" value="1"/>
</dbReference>
<evidence type="ECO:0000313" key="3">
    <source>
        <dbReference type="Proteomes" id="UP000054549"/>
    </source>
</evidence>
<keyword evidence="3" id="KW-1185">Reference proteome</keyword>
<feature type="compositionally biased region" description="Basic and acidic residues" evidence="1">
    <location>
        <begin position="117"/>
        <end position="126"/>
    </location>
</feature>
<dbReference type="Gene3D" id="3.40.50.1820">
    <property type="entry name" value="alpha/beta hydrolase"/>
    <property type="match status" value="2"/>
</dbReference>
<dbReference type="OrthoDB" id="5592486at2759"/>
<dbReference type="InParanoid" id="A0A0C2SWB6"/>
<feature type="region of interest" description="Disordered" evidence="1">
    <location>
        <begin position="515"/>
        <end position="536"/>
    </location>
</feature>
<protein>
    <recommendedName>
        <fullName evidence="4">Alpha/beta-hydrolase</fullName>
    </recommendedName>
</protein>
<evidence type="ECO:0008006" key="4">
    <source>
        <dbReference type="Google" id="ProtNLM"/>
    </source>
</evidence>
<reference evidence="2 3" key="1">
    <citation type="submission" date="2014-04" db="EMBL/GenBank/DDBJ databases">
        <title>Evolutionary Origins and Diversification of the Mycorrhizal Mutualists.</title>
        <authorList>
            <consortium name="DOE Joint Genome Institute"/>
            <consortium name="Mycorrhizal Genomics Consortium"/>
            <person name="Kohler A."/>
            <person name="Kuo A."/>
            <person name="Nagy L.G."/>
            <person name="Floudas D."/>
            <person name="Copeland A."/>
            <person name="Barry K.W."/>
            <person name="Cichocki N."/>
            <person name="Veneault-Fourrey C."/>
            <person name="LaButti K."/>
            <person name="Lindquist E.A."/>
            <person name="Lipzen A."/>
            <person name="Lundell T."/>
            <person name="Morin E."/>
            <person name="Murat C."/>
            <person name="Riley R."/>
            <person name="Ohm R."/>
            <person name="Sun H."/>
            <person name="Tunlid A."/>
            <person name="Henrissat B."/>
            <person name="Grigoriev I.V."/>
            <person name="Hibbett D.S."/>
            <person name="Martin F."/>
        </authorList>
    </citation>
    <scope>NUCLEOTIDE SEQUENCE [LARGE SCALE GENOMIC DNA]</scope>
    <source>
        <strain evidence="2 3">Koide BX008</strain>
    </source>
</reference>
<dbReference type="Proteomes" id="UP000054549">
    <property type="component" value="Unassembled WGS sequence"/>
</dbReference>
<accession>A0A0C2SWB6</accession>
<sequence length="628" mass="70417">MNNVYFPSQVATLLRRLANLVSTISISNHYFLNKSESANHKTTLGTEPRFFSAWSTHRPLDKSDWLRWANSEWSDLREASLSAKESTLQWFNETWSWRSVLSSLEAEVSTNIPSPSPRKDRKDGRKQNRPPILEKAQDLDVIHKLLQNPALCDPLRTPRYPLVLCHGLYGFDTRGPSSFPSMRMHYWANVLSILRDKLGAEVIVTAVPGQVLMDDLPWFLSDPRSSARGLCPHVPNPSTVNCTSGPVAVALISSRIQWEDWIPTDYTPLSLTTISTPHRGSPFMDWCAEHLGLGRLQHKAIAINAAAIEELSKERKDDTSFSVSLSSLPSSFTTLILSILDSPAYANLTSKFLNDIFNPTTPDDPSVKYFSVAGRMSGVSVWHPFWLPKLVLDSFEEDERSKLKAAWESSEGSCSSTPPLWAQDREWGNDGLVTIQSAKWGEFLGIMEECDHWQMRGARGIEFGVDLPNIPALNPDWSFRDWSRFTAFWSTETKSGDVKTSGDRSLSSMGSAITKEELSSPASVSGQAIERTREREREIAQDDAIIKSSTDKLSAVVDFLTEQVPSIPKLSFSGPGGEINFGSLGNGVGRLKERVEDKPRQRKSELETKKQLERFYIALCRKIYDEGL</sequence>
<evidence type="ECO:0000313" key="2">
    <source>
        <dbReference type="EMBL" id="KIL67755.1"/>
    </source>
</evidence>
<dbReference type="HOGENOM" id="CLU_015536_1_0_1"/>
<dbReference type="InterPro" id="IPR029058">
    <property type="entry name" value="AB_hydrolase_fold"/>
</dbReference>
<dbReference type="STRING" id="946122.A0A0C2SWB6"/>
<dbReference type="AlphaFoldDB" id="A0A0C2SWB6"/>
<gene>
    <name evidence="2" type="ORF">M378DRAFT_177045</name>
</gene>
<proteinExistence type="predicted"/>
<dbReference type="EMBL" id="KN818230">
    <property type="protein sequence ID" value="KIL67755.1"/>
    <property type="molecule type" value="Genomic_DNA"/>
</dbReference>
<name>A0A0C2SWB6_AMAMK</name>
<organism evidence="2 3">
    <name type="scientific">Amanita muscaria (strain Koide BX008)</name>
    <dbReference type="NCBI Taxonomy" id="946122"/>
    <lineage>
        <taxon>Eukaryota</taxon>
        <taxon>Fungi</taxon>
        <taxon>Dikarya</taxon>
        <taxon>Basidiomycota</taxon>
        <taxon>Agaricomycotina</taxon>
        <taxon>Agaricomycetes</taxon>
        <taxon>Agaricomycetidae</taxon>
        <taxon>Agaricales</taxon>
        <taxon>Pluteineae</taxon>
        <taxon>Amanitaceae</taxon>
        <taxon>Amanita</taxon>
    </lineage>
</organism>